<dbReference type="EC" id="2.6.1.16" evidence="2 8"/>
<feature type="region of interest" description="Disordered" evidence="9">
    <location>
        <begin position="374"/>
        <end position="399"/>
    </location>
</feature>
<protein>
    <recommendedName>
        <fullName evidence="3 8">Glutamine--fructose-6-phosphate aminotransferase [isomerizing]</fullName>
        <ecNumber evidence="2 8">2.6.1.16</ecNumber>
    </recommendedName>
    <alternativeName>
        <fullName evidence="8">D-fructose-6-phosphate amidotransferase</fullName>
    </alternativeName>
    <alternativeName>
        <fullName evidence="8">GFAT</fullName>
    </alternativeName>
    <alternativeName>
        <fullName evidence="8">Glucosamine-6-phosphate synthase</fullName>
    </alternativeName>
    <alternativeName>
        <fullName evidence="8">Hexosephosphate aminotransferase</fullName>
    </alternativeName>
    <alternativeName>
        <fullName evidence="8">L-glutamine--D-fructose-6-phosphate amidotransferase</fullName>
    </alternativeName>
</protein>
<evidence type="ECO:0000256" key="5">
    <source>
        <dbReference type="ARBA" id="ARBA00022679"/>
    </source>
</evidence>
<keyword evidence="13" id="KW-1185">Reference proteome</keyword>
<evidence type="ECO:0000313" key="13">
    <source>
        <dbReference type="Proteomes" id="UP000296201"/>
    </source>
</evidence>
<name>A0A4P7P0U8_9GAMM</name>
<comment type="subunit">
    <text evidence="8">Homodimer.</text>
</comment>
<dbReference type="AlphaFoldDB" id="A0A4P7P0U8"/>
<evidence type="ECO:0000256" key="8">
    <source>
        <dbReference type="HAMAP-Rule" id="MF_00164"/>
    </source>
</evidence>
<dbReference type="InterPro" id="IPR005855">
    <property type="entry name" value="GFAT"/>
</dbReference>
<dbReference type="FunFam" id="3.60.20.10:FF:000006">
    <property type="entry name" value="Glutamine--fructose-6-phosphate aminotransferase [isomerizing]"/>
    <property type="match status" value="1"/>
</dbReference>
<evidence type="ECO:0000256" key="2">
    <source>
        <dbReference type="ARBA" id="ARBA00012916"/>
    </source>
</evidence>
<dbReference type="CDD" id="cd05008">
    <property type="entry name" value="SIS_GlmS_GlmD_1"/>
    <property type="match status" value="1"/>
</dbReference>
<dbReference type="PROSITE" id="PS51278">
    <property type="entry name" value="GATASE_TYPE_2"/>
    <property type="match status" value="1"/>
</dbReference>
<dbReference type="CDD" id="cd05009">
    <property type="entry name" value="SIS_GlmS_GlmD_2"/>
    <property type="match status" value="1"/>
</dbReference>
<dbReference type="InterPro" id="IPR001347">
    <property type="entry name" value="SIS_dom"/>
</dbReference>
<dbReference type="GO" id="GO:0005975">
    <property type="term" value="P:carbohydrate metabolic process"/>
    <property type="evidence" value="ECO:0007669"/>
    <property type="project" value="UniProtKB-UniRule"/>
</dbReference>
<evidence type="ECO:0000259" key="10">
    <source>
        <dbReference type="PROSITE" id="PS51278"/>
    </source>
</evidence>
<comment type="catalytic activity">
    <reaction evidence="1 8">
        <text>D-fructose 6-phosphate + L-glutamine = D-glucosamine 6-phosphate + L-glutamate</text>
        <dbReference type="Rhea" id="RHEA:13237"/>
        <dbReference type="ChEBI" id="CHEBI:29985"/>
        <dbReference type="ChEBI" id="CHEBI:58359"/>
        <dbReference type="ChEBI" id="CHEBI:58725"/>
        <dbReference type="ChEBI" id="CHEBI:61527"/>
        <dbReference type="EC" id="2.6.1.16"/>
    </reaction>
</comment>
<feature type="initiator methionine" description="Removed" evidence="8">
    <location>
        <position position="1"/>
    </location>
</feature>
<feature type="compositionally biased region" description="Low complexity" evidence="9">
    <location>
        <begin position="374"/>
        <end position="393"/>
    </location>
</feature>
<dbReference type="NCBIfam" id="TIGR01135">
    <property type="entry name" value="glmS"/>
    <property type="match status" value="1"/>
</dbReference>
<dbReference type="GO" id="GO:0006002">
    <property type="term" value="P:fructose 6-phosphate metabolic process"/>
    <property type="evidence" value="ECO:0007669"/>
    <property type="project" value="TreeGrafter"/>
</dbReference>
<dbReference type="InterPro" id="IPR029055">
    <property type="entry name" value="Ntn_hydrolases_N"/>
</dbReference>
<evidence type="ECO:0000256" key="6">
    <source>
        <dbReference type="ARBA" id="ARBA00022737"/>
    </source>
</evidence>
<dbReference type="InterPro" id="IPR035490">
    <property type="entry name" value="GlmS/FrlB_SIS"/>
</dbReference>
<evidence type="ECO:0000256" key="4">
    <source>
        <dbReference type="ARBA" id="ARBA00022576"/>
    </source>
</evidence>
<dbReference type="GO" id="GO:0046349">
    <property type="term" value="P:amino sugar biosynthetic process"/>
    <property type="evidence" value="ECO:0007669"/>
    <property type="project" value="UniProtKB-ARBA"/>
</dbReference>
<keyword evidence="7" id="KW-0315">Glutamine amidotransferase</keyword>
<keyword evidence="8" id="KW-0963">Cytoplasm</keyword>
<evidence type="ECO:0000256" key="7">
    <source>
        <dbReference type="ARBA" id="ARBA00022962"/>
    </source>
</evidence>
<dbReference type="CDD" id="cd00714">
    <property type="entry name" value="GFAT"/>
    <property type="match status" value="1"/>
</dbReference>
<dbReference type="InterPro" id="IPR035466">
    <property type="entry name" value="GlmS/AgaS_SIS"/>
</dbReference>
<dbReference type="PROSITE" id="PS51464">
    <property type="entry name" value="SIS"/>
    <property type="match status" value="2"/>
</dbReference>
<dbReference type="Proteomes" id="UP000296201">
    <property type="component" value="Chromosome"/>
</dbReference>
<reference evidence="12 13" key="1">
    <citation type="submission" date="2018-08" db="EMBL/GenBank/DDBJ databases">
        <title>Horizontal acquisition of hydrogen conversion ability and other habitat adaptations in Hydrogenovibrio crunogenus strains.</title>
        <authorList>
            <person name="Gonnella G."/>
            <person name="Adam N."/>
            <person name="Perner M."/>
        </authorList>
    </citation>
    <scope>NUCLEOTIDE SEQUENCE [LARGE SCALE GENOMIC DNA]</scope>
    <source>
        <strain evidence="12 13">SP-41</strain>
    </source>
</reference>
<feature type="domain" description="SIS" evidence="11">
    <location>
        <begin position="498"/>
        <end position="640"/>
    </location>
</feature>
<feature type="active site" description="Nucleophile; for GATase activity" evidence="8">
    <location>
        <position position="2"/>
    </location>
</feature>
<dbReference type="HAMAP" id="MF_00164">
    <property type="entry name" value="GlmS"/>
    <property type="match status" value="1"/>
</dbReference>
<dbReference type="RefSeq" id="WP_135796319.1">
    <property type="nucleotide sequence ID" value="NZ_CP032096.1"/>
</dbReference>
<evidence type="ECO:0000313" key="12">
    <source>
        <dbReference type="EMBL" id="QBZ83723.1"/>
    </source>
</evidence>
<organism evidence="12 13">
    <name type="scientific">Hydrogenovibrio crunogenus</name>
    <dbReference type="NCBI Taxonomy" id="39765"/>
    <lineage>
        <taxon>Bacteria</taxon>
        <taxon>Pseudomonadati</taxon>
        <taxon>Pseudomonadota</taxon>
        <taxon>Gammaproteobacteria</taxon>
        <taxon>Thiotrichales</taxon>
        <taxon>Piscirickettsiaceae</taxon>
        <taxon>Hydrogenovibrio</taxon>
    </lineage>
</organism>
<gene>
    <name evidence="8 12" type="primary">glmS</name>
    <name evidence="12" type="ORF">GHNINEIG_01784</name>
</gene>
<dbReference type="PANTHER" id="PTHR10937">
    <property type="entry name" value="GLUCOSAMINE--FRUCTOSE-6-PHOSPHATE AMINOTRANSFERASE, ISOMERIZING"/>
    <property type="match status" value="1"/>
</dbReference>
<evidence type="ECO:0000256" key="9">
    <source>
        <dbReference type="SAM" id="MobiDB-lite"/>
    </source>
</evidence>
<dbReference type="GO" id="GO:0005829">
    <property type="term" value="C:cytosol"/>
    <property type="evidence" value="ECO:0007669"/>
    <property type="project" value="TreeGrafter"/>
</dbReference>
<dbReference type="Pfam" id="PF01380">
    <property type="entry name" value="SIS"/>
    <property type="match status" value="3"/>
</dbReference>
<evidence type="ECO:0000256" key="1">
    <source>
        <dbReference type="ARBA" id="ARBA00001031"/>
    </source>
</evidence>
<dbReference type="GO" id="GO:0006047">
    <property type="term" value="P:UDP-N-acetylglucosamine metabolic process"/>
    <property type="evidence" value="ECO:0007669"/>
    <property type="project" value="TreeGrafter"/>
</dbReference>
<comment type="subcellular location">
    <subcellularLocation>
        <location evidence="8">Cytoplasm</location>
    </subcellularLocation>
</comment>
<dbReference type="GO" id="GO:0006487">
    <property type="term" value="P:protein N-linked glycosylation"/>
    <property type="evidence" value="ECO:0007669"/>
    <property type="project" value="TreeGrafter"/>
</dbReference>
<evidence type="ECO:0000259" key="11">
    <source>
        <dbReference type="PROSITE" id="PS51464"/>
    </source>
</evidence>
<keyword evidence="6" id="KW-0677">Repeat</keyword>
<dbReference type="Pfam" id="PF13522">
    <property type="entry name" value="GATase_6"/>
    <property type="match status" value="1"/>
</dbReference>
<dbReference type="InterPro" id="IPR047084">
    <property type="entry name" value="GFAT_N"/>
</dbReference>
<feature type="domain" description="SIS" evidence="11">
    <location>
        <begin position="289"/>
        <end position="465"/>
    </location>
</feature>
<dbReference type="NCBIfam" id="NF001484">
    <property type="entry name" value="PRK00331.1"/>
    <property type="match status" value="1"/>
</dbReference>
<dbReference type="SUPFAM" id="SSF56235">
    <property type="entry name" value="N-terminal nucleophile aminohydrolases (Ntn hydrolases)"/>
    <property type="match status" value="1"/>
</dbReference>
<dbReference type="Gene3D" id="3.60.20.10">
    <property type="entry name" value="Glutamine Phosphoribosylpyrophosphate, subunit 1, domain 1"/>
    <property type="match status" value="1"/>
</dbReference>
<dbReference type="Gene3D" id="3.40.50.10490">
    <property type="entry name" value="Glucose-6-phosphate isomerase like protein, domain 1"/>
    <property type="match status" value="2"/>
</dbReference>
<dbReference type="GO" id="GO:0097367">
    <property type="term" value="F:carbohydrate derivative binding"/>
    <property type="evidence" value="ECO:0007669"/>
    <property type="project" value="InterPro"/>
</dbReference>
<keyword evidence="4 8" id="KW-0032">Aminotransferase</keyword>
<feature type="active site" description="For Fru-6P isomerization activity" evidence="8">
    <location>
        <position position="645"/>
    </location>
</feature>
<keyword evidence="5 8" id="KW-0808">Transferase</keyword>
<dbReference type="FunFam" id="3.40.50.10490:FF:000002">
    <property type="entry name" value="Glutamine--fructose-6-phosphate aminotransferase [isomerizing]"/>
    <property type="match status" value="1"/>
</dbReference>
<dbReference type="InterPro" id="IPR017932">
    <property type="entry name" value="GATase_2_dom"/>
</dbReference>
<proteinExistence type="inferred from homology"/>
<dbReference type="InterPro" id="IPR046348">
    <property type="entry name" value="SIS_dom_sf"/>
</dbReference>
<accession>A0A4P7P0U8</accession>
<dbReference type="GO" id="GO:0004360">
    <property type="term" value="F:glutamine-fructose-6-phosphate transaminase (isomerizing) activity"/>
    <property type="evidence" value="ECO:0007669"/>
    <property type="project" value="UniProtKB-UniRule"/>
</dbReference>
<comment type="function">
    <text evidence="8">Catalyzes the first step in hexosamine metabolism, converting fructose-6P into glucosamine-6P using glutamine as a nitrogen source.</text>
</comment>
<sequence length="650" mass="70757">MCGIVGGIAERNLVPILLEGLKRLEYRGYDSSGIAVLDSNQTIQRVRALGKIKSLEQKIQLDESPISGQVGIAHTRWATHGIPAENNAHPHICNNEVAVVHNGIIENYQALKQLQLEKGYRFTSETDTEVVAHCIHRQQQTSETLLEAVQKAIVHFEGAYAIGVVSVHEPDTLIAARKGSPLVIGVGIGEHFIASDVSALLPVTQNFIFLEEGDVAEIKRGSVEIYNAQGQKVAREVKQSSLSMHSIELGEHRHYMHKEIFEQPQAVTDTLEGRITQDHVLVSAFGHEAEALFESIQQVQIIACGTSYHAGMVAKYWFEDIIGLPCQVEVASEYRYRNPVVLNNTLFVTISQSGETADTLAALQQIKQLKAKTPSSHVQTSSSSSYDQTPSSSGLTRGSPIHKTGLNIPTLSICNVPESSLTRESDLTFLTHAGPEIGVASTKAFTTQLVALSLLVTAVGKTLNLMSETQERKIVHGLQKLPGLLQKALTHEDSIKQIAQGFADKTSALFLGRGTMFPIALEGALKLKEISYIHAEAYPAGELKHGPLALIDENIPVIAIAPHDDLLEKLKSNLQEVKARGGQMIVFEDEMSCVGSEEGFQVVKATSNVGRITAPITFNVPLQLLSYHVALIKGTDVDQPRNLAKSVTVE</sequence>
<dbReference type="SUPFAM" id="SSF53697">
    <property type="entry name" value="SIS domain"/>
    <property type="match status" value="1"/>
</dbReference>
<feature type="domain" description="Glutamine amidotransferase type-2" evidence="10">
    <location>
        <begin position="2"/>
        <end position="221"/>
    </location>
</feature>
<dbReference type="EMBL" id="CP032096">
    <property type="protein sequence ID" value="QBZ83723.1"/>
    <property type="molecule type" value="Genomic_DNA"/>
</dbReference>
<evidence type="ECO:0000256" key="3">
    <source>
        <dbReference type="ARBA" id="ARBA00016090"/>
    </source>
</evidence>
<dbReference type="PANTHER" id="PTHR10937:SF0">
    <property type="entry name" value="GLUTAMINE--FRUCTOSE-6-PHOSPHATE TRANSAMINASE (ISOMERIZING)"/>
    <property type="match status" value="1"/>
</dbReference>
<dbReference type="OrthoDB" id="9761808at2"/>